<evidence type="ECO:0000313" key="2">
    <source>
        <dbReference type="EMBL" id="RKF27458.1"/>
    </source>
</evidence>
<evidence type="ECO:0000313" key="3">
    <source>
        <dbReference type="Proteomes" id="UP000285744"/>
    </source>
</evidence>
<gene>
    <name evidence="2" type="ORF">D7I43_10405</name>
</gene>
<dbReference type="PANTHER" id="PTHR33169">
    <property type="entry name" value="PADR-FAMILY TRANSCRIPTIONAL REGULATOR"/>
    <property type="match status" value="1"/>
</dbReference>
<dbReference type="PANTHER" id="PTHR33169:SF13">
    <property type="entry name" value="PADR-FAMILY TRANSCRIPTIONAL REGULATOR"/>
    <property type="match status" value="1"/>
</dbReference>
<comment type="caution">
    <text evidence="2">The sequence shown here is derived from an EMBL/GenBank/DDBJ whole genome shotgun (WGS) entry which is preliminary data.</text>
</comment>
<dbReference type="InterPro" id="IPR036388">
    <property type="entry name" value="WH-like_DNA-bd_sf"/>
</dbReference>
<dbReference type="Proteomes" id="UP000285744">
    <property type="component" value="Unassembled WGS sequence"/>
</dbReference>
<proteinExistence type="predicted"/>
<feature type="domain" description="Transcription regulator PadR N-terminal" evidence="1">
    <location>
        <begin position="8"/>
        <end position="81"/>
    </location>
</feature>
<dbReference type="OrthoDB" id="122286at2"/>
<dbReference type="Gene3D" id="1.10.10.10">
    <property type="entry name" value="Winged helix-like DNA-binding domain superfamily/Winged helix DNA-binding domain"/>
    <property type="match status" value="1"/>
</dbReference>
<dbReference type="InterPro" id="IPR036390">
    <property type="entry name" value="WH_DNA-bd_sf"/>
</dbReference>
<reference evidence="2 3" key="1">
    <citation type="journal article" date="2018" name="Int. J. Syst. Evol. Microbiol.">
        <title>Micromonospora globbae sp. nov., an endophytic actinomycete isolated from roots of Globba winitii C. H. Wright.</title>
        <authorList>
            <person name="Kuncharoen N."/>
            <person name="Pittayakhajonwut P."/>
            <person name="Tanasupawat S."/>
        </authorList>
    </citation>
    <scope>NUCLEOTIDE SEQUENCE [LARGE SCALE GENOMIC DNA]</scope>
    <source>
        <strain evidence="2 3">WPS1-2</strain>
    </source>
</reference>
<dbReference type="SUPFAM" id="SSF46785">
    <property type="entry name" value="Winged helix' DNA-binding domain"/>
    <property type="match status" value="1"/>
</dbReference>
<organism evidence="2 3">
    <name type="scientific">Micromonospora globbae</name>
    <dbReference type="NCBI Taxonomy" id="1894969"/>
    <lineage>
        <taxon>Bacteria</taxon>
        <taxon>Bacillati</taxon>
        <taxon>Actinomycetota</taxon>
        <taxon>Actinomycetes</taxon>
        <taxon>Micromonosporales</taxon>
        <taxon>Micromonosporaceae</taxon>
        <taxon>Micromonospora</taxon>
    </lineage>
</organism>
<protein>
    <submittedName>
        <fullName evidence="2">PadR family transcriptional regulator</fullName>
    </submittedName>
</protein>
<accession>A0A420F3E3</accession>
<name>A0A420F3E3_9ACTN</name>
<dbReference type="EMBL" id="RAQQ01000006">
    <property type="protein sequence ID" value="RKF27458.1"/>
    <property type="molecule type" value="Genomic_DNA"/>
</dbReference>
<dbReference type="RefSeq" id="WP_120328224.1">
    <property type="nucleotide sequence ID" value="NZ_RAQQ01000006.1"/>
</dbReference>
<dbReference type="InterPro" id="IPR052509">
    <property type="entry name" value="Metal_resp_DNA-bind_regulator"/>
</dbReference>
<dbReference type="Pfam" id="PF03551">
    <property type="entry name" value="PadR"/>
    <property type="match status" value="1"/>
</dbReference>
<dbReference type="InterPro" id="IPR005149">
    <property type="entry name" value="Tscrpt_reg_PadR_N"/>
</dbReference>
<evidence type="ECO:0000259" key="1">
    <source>
        <dbReference type="Pfam" id="PF03551"/>
    </source>
</evidence>
<dbReference type="AlphaFoldDB" id="A0A420F3E3"/>
<sequence>MREPTFLILTALAGGPRHGYGIIGEVNALSAGRVALLPGTLYTALDRLVAQGHVAHDRDEHVDGRLRRYYRLTPRGQQALETETARLRQLATAAETRLRALRPRTA</sequence>